<evidence type="ECO:0000313" key="2">
    <source>
        <dbReference type="EMBL" id="RDX77515.1"/>
    </source>
</evidence>
<protein>
    <submittedName>
        <fullName evidence="2">Zinc finger protein JAGGED</fullName>
    </submittedName>
</protein>
<dbReference type="Proteomes" id="UP000257109">
    <property type="component" value="Unassembled WGS sequence"/>
</dbReference>
<name>A0A371FGS4_MUCPR</name>
<sequence length="319" mass="35735">GERERGVAEELIENFQNPFIFHHHSTSIYISQSQTEVLYKICFSFIFPSETKCSLHSHTFILFFLSFSVGIMRPEKNPLDLNNLPDEYSRDGKQLPQDSSSSGCRKKKNGFKDGIDECEKILFPEVLQVTGSWGTHEPPPPRLDFLETETLNHARQLVYRNDNLSTQAAPHLGCCQPIVSGGYHPASSMGDPTVLLRFPRYMSASSPLHMPPPHAPSQHQQPSQNILYASPPPPLSFPSPYSHPVNNYYMGHVLGSGTKQQNLMDYTCIGTPVGQALAGGGKDRSLQNQEEELNWGRGYSGTQQRLDTHSTINRFQDGF</sequence>
<accession>A0A371FGS4</accession>
<feature type="region of interest" description="Disordered" evidence="1">
    <location>
        <begin position="82"/>
        <end position="106"/>
    </location>
</feature>
<dbReference type="OrthoDB" id="1721933at2759"/>
<evidence type="ECO:0000256" key="1">
    <source>
        <dbReference type="SAM" id="MobiDB-lite"/>
    </source>
</evidence>
<comment type="caution">
    <text evidence="2">The sequence shown here is derived from an EMBL/GenBank/DDBJ whole genome shotgun (WGS) entry which is preliminary data.</text>
</comment>
<organism evidence="2 3">
    <name type="scientific">Mucuna pruriens</name>
    <name type="common">Velvet bean</name>
    <name type="synonym">Dolichos pruriens</name>
    <dbReference type="NCBI Taxonomy" id="157652"/>
    <lineage>
        <taxon>Eukaryota</taxon>
        <taxon>Viridiplantae</taxon>
        <taxon>Streptophyta</taxon>
        <taxon>Embryophyta</taxon>
        <taxon>Tracheophyta</taxon>
        <taxon>Spermatophyta</taxon>
        <taxon>Magnoliopsida</taxon>
        <taxon>eudicotyledons</taxon>
        <taxon>Gunneridae</taxon>
        <taxon>Pentapetalae</taxon>
        <taxon>rosids</taxon>
        <taxon>fabids</taxon>
        <taxon>Fabales</taxon>
        <taxon>Fabaceae</taxon>
        <taxon>Papilionoideae</taxon>
        <taxon>50 kb inversion clade</taxon>
        <taxon>NPAAA clade</taxon>
        <taxon>indigoferoid/millettioid clade</taxon>
        <taxon>Phaseoleae</taxon>
        <taxon>Mucuna</taxon>
    </lineage>
</organism>
<feature type="region of interest" description="Disordered" evidence="1">
    <location>
        <begin position="206"/>
        <end position="235"/>
    </location>
</feature>
<dbReference type="AlphaFoldDB" id="A0A371FGS4"/>
<gene>
    <name evidence="2" type="primary">JAG</name>
    <name evidence="2" type="ORF">CR513_42348</name>
</gene>
<proteinExistence type="predicted"/>
<feature type="non-terminal residue" evidence="2">
    <location>
        <position position="1"/>
    </location>
</feature>
<dbReference type="EMBL" id="QJKJ01009149">
    <property type="protein sequence ID" value="RDX77515.1"/>
    <property type="molecule type" value="Genomic_DNA"/>
</dbReference>
<keyword evidence="3" id="KW-1185">Reference proteome</keyword>
<reference evidence="2" key="1">
    <citation type="submission" date="2018-05" db="EMBL/GenBank/DDBJ databases">
        <title>Draft genome of Mucuna pruriens seed.</title>
        <authorList>
            <person name="Nnadi N.E."/>
            <person name="Vos R."/>
            <person name="Hasami M.H."/>
            <person name="Devisetty U.K."/>
            <person name="Aguiy J.C."/>
        </authorList>
    </citation>
    <scope>NUCLEOTIDE SEQUENCE [LARGE SCALE GENOMIC DNA]</scope>
    <source>
        <strain evidence="2">JCA_2017</strain>
    </source>
</reference>
<evidence type="ECO:0000313" key="3">
    <source>
        <dbReference type="Proteomes" id="UP000257109"/>
    </source>
</evidence>